<evidence type="ECO:0000256" key="4">
    <source>
        <dbReference type="ARBA" id="ARBA00022989"/>
    </source>
</evidence>
<evidence type="ECO:0000256" key="2">
    <source>
        <dbReference type="ARBA" id="ARBA00022475"/>
    </source>
</evidence>
<evidence type="ECO:0000313" key="9">
    <source>
        <dbReference type="Proteomes" id="UP000295341"/>
    </source>
</evidence>
<feature type="transmembrane region" description="Helical" evidence="6">
    <location>
        <begin position="128"/>
        <end position="145"/>
    </location>
</feature>
<dbReference type="AlphaFoldDB" id="A0A4R7NUB9"/>
<evidence type="ECO:0000313" key="8">
    <source>
        <dbReference type="EMBL" id="TDU24251.1"/>
    </source>
</evidence>
<reference evidence="8 9" key="1">
    <citation type="submission" date="2019-03" db="EMBL/GenBank/DDBJ databases">
        <title>Genomic Encyclopedia of Type Strains, Phase IV (KMG-IV): sequencing the most valuable type-strain genomes for metagenomic binning, comparative biology and taxonomic classification.</title>
        <authorList>
            <person name="Goeker M."/>
        </authorList>
    </citation>
    <scope>NUCLEOTIDE SEQUENCE [LARGE SCALE GENOMIC DNA]</scope>
    <source>
        <strain evidence="8 9">DSM 26377</strain>
    </source>
</reference>
<comment type="subcellular location">
    <subcellularLocation>
        <location evidence="1">Cell membrane</location>
        <topology evidence="1">Multi-pass membrane protein</topology>
    </subcellularLocation>
</comment>
<accession>A0A4R7NUB9</accession>
<feature type="transmembrane region" description="Helical" evidence="6">
    <location>
        <begin position="281"/>
        <end position="304"/>
    </location>
</feature>
<feature type="transmembrane region" description="Helical" evidence="6">
    <location>
        <begin position="6"/>
        <end position="29"/>
    </location>
</feature>
<keyword evidence="3 6" id="KW-0812">Transmembrane</keyword>
<keyword evidence="4 6" id="KW-1133">Transmembrane helix</keyword>
<dbReference type="RefSeq" id="WP_133883668.1">
    <property type="nucleotide sequence ID" value="NZ_MWIN01000003.1"/>
</dbReference>
<evidence type="ECO:0000256" key="5">
    <source>
        <dbReference type="ARBA" id="ARBA00023136"/>
    </source>
</evidence>
<sequence>MNAGLFAALVAGAIVLGGIAVAALIYLGLQAREGSRLQRRLNPGGAEVGEFNGAGGGEVLQAIASRGKKLEAIVDTNNESALLLLQAGWRAPQQRLVYYASQFVAPVLLLIPALVLTTSASGPLSKPHMVLAVCVMAAIFGLLLPRMVLRSAAKNRVRRIKAEVPLFIHLLVLLFEAGLSTRQAFASLVREGRGVLPELGKEFELILRQMEAGGETGELLDNLSRSIALDDLTSVLSLLRQVDRYGGEVRDPLLETLKVLEERRSLDMRELVNLLSGRMTVVMVLFFFPALLIFVAGPAFLGIIKALGDVNQ</sequence>
<evidence type="ECO:0000256" key="3">
    <source>
        <dbReference type="ARBA" id="ARBA00022692"/>
    </source>
</evidence>
<proteinExistence type="predicted"/>
<dbReference type="EMBL" id="SOBT01000012">
    <property type="protein sequence ID" value="TDU24251.1"/>
    <property type="molecule type" value="Genomic_DNA"/>
</dbReference>
<dbReference type="GO" id="GO:0005886">
    <property type="term" value="C:plasma membrane"/>
    <property type="evidence" value="ECO:0007669"/>
    <property type="project" value="UniProtKB-SubCell"/>
</dbReference>
<keyword evidence="9" id="KW-1185">Reference proteome</keyword>
<dbReference type="PANTHER" id="PTHR35007">
    <property type="entry name" value="INTEGRAL MEMBRANE PROTEIN-RELATED"/>
    <property type="match status" value="1"/>
</dbReference>
<evidence type="ECO:0000256" key="6">
    <source>
        <dbReference type="SAM" id="Phobius"/>
    </source>
</evidence>
<name>A0A4R7NUB9_9GAMM</name>
<feature type="transmembrane region" description="Helical" evidence="6">
    <location>
        <begin position="96"/>
        <end position="116"/>
    </location>
</feature>
<comment type="caution">
    <text evidence="8">The sequence shown here is derived from an EMBL/GenBank/DDBJ whole genome shotgun (WGS) entry which is preliminary data.</text>
</comment>
<organism evidence="8 9">
    <name type="scientific">Panacagrimonas perspica</name>
    <dbReference type="NCBI Taxonomy" id="381431"/>
    <lineage>
        <taxon>Bacteria</taxon>
        <taxon>Pseudomonadati</taxon>
        <taxon>Pseudomonadota</taxon>
        <taxon>Gammaproteobacteria</taxon>
        <taxon>Nevskiales</taxon>
        <taxon>Nevskiaceae</taxon>
        <taxon>Panacagrimonas</taxon>
    </lineage>
</organism>
<evidence type="ECO:0000259" key="7">
    <source>
        <dbReference type="Pfam" id="PF00482"/>
    </source>
</evidence>
<dbReference type="Proteomes" id="UP000295341">
    <property type="component" value="Unassembled WGS sequence"/>
</dbReference>
<evidence type="ECO:0000256" key="1">
    <source>
        <dbReference type="ARBA" id="ARBA00004651"/>
    </source>
</evidence>
<keyword evidence="2" id="KW-1003">Cell membrane</keyword>
<dbReference type="Pfam" id="PF00482">
    <property type="entry name" value="T2SSF"/>
    <property type="match status" value="1"/>
</dbReference>
<keyword evidence="5 6" id="KW-0472">Membrane</keyword>
<dbReference type="OrthoDB" id="8534919at2"/>
<feature type="domain" description="Type II secretion system protein GspF" evidence="7">
    <location>
        <begin position="167"/>
        <end position="295"/>
    </location>
</feature>
<protein>
    <submittedName>
        <fullName evidence="8">Tight adherence protein C</fullName>
    </submittedName>
</protein>
<gene>
    <name evidence="8" type="ORF">DFR24_4516</name>
</gene>
<dbReference type="InterPro" id="IPR018076">
    <property type="entry name" value="T2SS_GspF_dom"/>
</dbReference>
<dbReference type="PANTHER" id="PTHR35007:SF2">
    <property type="entry name" value="PILUS ASSEMBLE PROTEIN"/>
    <property type="match status" value="1"/>
</dbReference>